<comment type="caution">
    <text evidence="2">The sequence shown here is derived from an EMBL/GenBank/DDBJ whole genome shotgun (WGS) entry which is preliminary data.</text>
</comment>
<keyword evidence="3" id="KW-1185">Reference proteome</keyword>
<feature type="compositionally biased region" description="Polar residues" evidence="1">
    <location>
        <begin position="148"/>
        <end position="160"/>
    </location>
</feature>
<evidence type="ECO:0000313" key="2">
    <source>
        <dbReference type="EMBL" id="KAJ5213165.1"/>
    </source>
</evidence>
<feature type="region of interest" description="Disordered" evidence="1">
    <location>
        <begin position="48"/>
        <end position="185"/>
    </location>
</feature>
<evidence type="ECO:0000256" key="1">
    <source>
        <dbReference type="SAM" id="MobiDB-lite"/>
    </source>
</evidence>
<feature type="compositionally biased region" description="Polar residues" evidence="1">
    <location>
        <begin position="48"/>
        <end position="61"/>
    </location>
</feature>
<dbReference type="Proteomes" id="UP001150942">
    <property type="component" value="Unassembled WGS sequence"/>
</dbReference>
<gene>
    <name evidence="2" type="ORF">N7449_000334</name>
</gene>
<feature type="compositionally biased region" description="Basic and acidic residues" evidence="1">
    <location>
        <begin position="127"/>
        <end position="145"/>
    </location>
</feature>
<name>A0A9W9N4T8_9EURO</name>
<dbReference type="AlphaFoldDB" id="A0A9W9N4T8"/>
<dbReference type="OrthoDB" id="4351222at2759"/>
<feature type="compositionally biased region" description="Polar residues" evidence="1">
    <location>
        <begin position="90"/>
        <end position="111"/>
    </location>
</feature>
<feature type="region of interest" description="Disordered" evidence="1">
    <location>
        <begin position="324"/>
        <end position="374"/>
    </location>
</feature>
<evidence type="ECO:0000313" key="3">
    <source>
        <dbReference type="Proteomes" id="UP001150942"/>
    </source>
</evidence>
<reference evidence="2" key="2">
    <citation type="journal article" date="2023" name="IMA Fungus">
        <title>Comparative genomic study of the Penicillium genus elucidates a diverse pangenome and 15 lateral gene transfer events.</title>
        <authorList>
            <person name="Petersen C."/>
            <person name="Sorensen T."/>
            <person name="Nielsen M.R."/>
            <person name="Sondergaard T.E."/>
            <person name="Sorensen J.L."/>
            <person name="Fitzpatrick D.A."/>
            <person name="Frisvad J.C."/>
            <person name="Nielsen K.L."/>
        </authorList>
    </citation>
    <scope>NUCLEOTIDE SEQUENCE</scope>
    <source>
        <strain evidence="2">IBT 20477</strain>
    </source>
</reference>
<organism evidence="2 3">
    <name type="scientific">Penicillium cf. viridicatum</name>
    <dbReference type="NCBI Taxonomy" id="2972119"/>
    <lineage>
        <taxon>Eukaryota</taxon>
        <taxon>Fungi</taxon>
        <taxon>Dikarya</taxon>
        <taxon>Ascomycota</taxon>
        <taxon>Pezizomycotina</taxon>
        <taxon>Eurotiomycetes</taxon>
        <taxon>Eurotiomycetidae</taxon>
        <taxon>Eurotiales</taxon>
        <taxon>Aspergillaceae</taxon>
        <taxon>Penicillium</taxon>
    </lineage>
</organism>
<feature type="region of interest" description="Disordered" evidence="1">
    <location>
        <begin position="1"/>
        <end position="36"/>
    </location>
</feature>
<feature type="compositionally biased region" description="Polar residues" evidence="1">
    <location>
        <begin position="324"/>
        <end position="336"/>
    </location>
</feature>
<dbReference type="EMBL" id="JAPQKQ010000001">
    <property type="protein sequence ID" value="KAJ5213165.1"/>
    <property type="molecule type" value="Genomic_DNA"/>
</dbReference>
<protein>
    <submittedName>
        <fullName evidence="2">Uncharacterized protein</fullName>
    </submittedName>
</protein>
<accession>A0A9W9N4T8</accession>
<proteinExistence type="predicted"/>
<reference evidence="2" key="1">
    <citation type="submission" date="2022-11" db="EMBL/GenBank/DDBJ databases">
        <authorList>
            <person name="Petersen C."/>
        </authorList>
    </citation>
    <scope>NUCLEOTIDE SEQUENCE</scope>
    <source>
        <strain evidence="2">IBT 20477</strain>
    </source>
</reference>
<sequence length="374" mass="41897">MIPYASQLQPGARYPYPEFPSLGYDPFQPPPSGLEGYTAAQLATLENSFRGLQSASDQVDSTGPIHPEEPVPPTHVHSKGVLSVHHKSGKTQPSASLLSKKSRPQTPSLHVPTRDSTSDLADMDWDSEPRTESQLEPKSESEKKAASWGTNQKQSRSQTPDPTPNKKVRSAPDPTPAESARGGWKEICTRSVNKHPDLMRHLEQRKTDLVYHYYHEIMDTSSNESPGHRDWKTEKDLPADLKGLEKERLTYEQIKTLAFFKPGIRRKYGTAFRWRGHIRSEYARLLETVEKGRFKLPAQLLHSCNPCLVGQYLFCKVSSENLSSRQSTSSPANSSVIHPEPALQSQVKKWRPPPQPIPMSTFPYPSPDPGSEST</sequence>